<dbReference type="InterPro" id="IPR017850">
    <property type="entry name" value="Alkaline_phosphatase_core_sf"/>
</dbReference>
<dbReference type="InterPro" id="IPR018299">
    <property type="entry name" value="Alkaline_phosphatase_AS"/>
</dbReference>
<keyword evidence="10" id="KW-0732">Signal</keyword>
<feature type="signal peptide" evidence="10">
    <location>
        <begin position="1"/>
        <end position="21"/>
    </location>
</feature>
<comment type="cofactor">
    <cofactor evidence="8">
        <name>Zn(2+)</name>
        <dbReference type="ChEBI" id="CHEBI:29105"/>
    </cofactor>
    <text evidence="8">Binds 2 Zn(2+) ions.</text>
</comment>
<organism evidence="11 12">
    <name type="scientific">Niallia alba</name>
    <dbReference type="NCBI Taxonomy" id="2729105"/>
    <lineage>
        <taxon>Bacteria</taxon>
        <taxon>Bacillati</taxon>
        <taxon>Bacillota</taxon>
        <taxon>Bacilli</taxon>
        <taxon>Bacillales</taxon>
        <taxon>Bacillaceae</taxon>
        <taxon>Niallia</taxon>
    </lineage>
</organism>
<evidence type="ECO:0000256" key="1">
    <source>
        <dbReference type="ARBA" id="ARBA00005984"/>
    </source>
</evidence>
<dbReference type="RefSeq" id="WP_169188817.1">
    <property type="nucleotide sequence ID" value="NZ_JABBPK010000001.1"/>
</dbReference>
<dbReference type="SMART" id="SM00098">
    <property type="entry name" value="alkPPc"/>
    <property type="match status" value="1"/>
</dbReference>
<dbReference type="Gene3D" id="3.40.720.10">
    <property type="entry name" value="Alkaline Phosphatase, subunit A"/>
    <property type="match status" value="1"/>
</dbReference>
<evidence type="ECO:0000256" key="2">
    <source>
        <dbReference type="ARBA" id="ARBA00022553"/>
    </source>
</evidence>
<feature type="chain" id="PRO_5038370154" evidence="10">
    <location>
        <begin position="22"/>
        <end position="463"/>
    </location>
</feature>
<reference evidence="11 12" key="1">
    <citation type="submission" date="2020-04" db="EMBL/GenBank/DDBJ databases">
        <title>Bacillus sp. UniB3 isolated from commercial digestive syrup.</title>
        <authorList>
            <person name="Thorat V."/>
            <person name="Kirdat K."/>
            <person name="Tiwarekar B."/>
            <person name="Yadav A."/>
        </authorList>
    </citation>
    <scope>NUCLEOTIDE SEQUENCE [LARGE SCALE GENOMIC DNA]</scope>
    <source>
        <strain evidence="11 12">UniB3</strain>
    </source>
</reference>
<dbReference type="CDD" id="cd16012">
    <property type="entry name" value="ALP"/>
    <property type="match status" value="1"/>
</dbReference>
<feature type="binding site" evidence="8">
    <location>
        <position position="45"/>
    </location>
    <ligand>
        <name>Zn(2+)</name>
        <dbReference type="ChEBI" id="CHEBI:29105"/>
        <label>2</label>
    </ligand>
</feature>
<dbReference type="Proteomes" id="UP000588491">
    <property type="component" value="Unassembled WGS sequence"/>
</dbReference>
<accession>A0A7Y0PMV0</accession>
<feature type="binding site" evidence="8">
    <location>
        <position position="311"/>
    </location>
    <ligand>
        <name>Zn(2+)</name>
        <dbReference type="ChEBI" id="CHEBI:29105"/>
        <label>2</label>
    </ligand>
</feature>
<evidence type="ECO:0000256" key="9">
    <source>
        <dbReference type="RuleBase" id="RU003946"/>
    </source>
</evidence>
<feature type="binding site" evidence="8">
    <location>
        <position position="140"/>
    </location>
    <ligand>
        <name>Mg(2+)</name>
        <dbReference type="ChEBI" id="CHEBI:18420"/>
    </ligand>
</feature>
<dbReference type="AlphaFoldDB" id="A0A7Y0PMV0"/>
<evidence type="ECO:0000313" key="12">
    <source>
        <dbReference type="Proteomes" id="UP000588491"/>
    </source>
</evidence>
<dbReference type="PANTHER" id="PTHR11596:SF5">
    <property type="entry name" value="ALKALINE PHOSPHATASE"/>
    <property type="match status" value="1"/>
</dbReference>
<dbReference type="SUPFAM" id="SSF53649">
    <property type="entry name" value="Alkaline phosphatase-like"/>
    <property type="match status" value="1"/>
</dbReference>
<comment type="cofactor">
    <cofactor evidence="8">
        <name>Mg(2+)</name>
        <dbReference type="ChEBI" id="CHEBI:18420"/>
    </cofactor>
    <text evidence="8">Binds 1 Mg(2+) ion.</text>
</comment>
<dbReference type="PROSITE" id="PS00123">
    <property type="entry name" value="ALKALINE_PHOSPHATASE"/>
    <property type="match status" value="1"/>
</dbReference>
<feature type="active site" description="Phosphoserine intermediate" evidence="7">
    <location>
        <position position="89"/>
    </location>
</feature>
<feature type="binding site" evidence="8">
    <location>
        <position position="142"/>
    </location>
    <ligand>
        <name>Mg(2+)</name>
        <dbReference type="ChEBI" id="CHEBI:18420"/>
    </ligand>
</feature>
<evidence type="ECO:0000256" key="6">
    <source>
        <dbReference type="ARBA" id="ARBA00022842"/>
    </source>
</evidence>
<comment type="caution">
    <text evidence="11">The sequence shown here is derived from an EMBL/GenBank/DDBJ whole genome shotgun (WGS) entry which is preliminary data.</text>
</comment>
<gene>
    <name evidence="11" type="ORF">HHU08_15590</name>
</gene>
<feature type="binding site" evidence="8">
    <location>
        <position position="423"/>
    </location>
    <ligand>
        <name>Zn(2+)</name>
        <dbReference type="ChEBI" id="CHEBI:29105"/>
        <label>2</label>
    </ligand>
</feature>
<dbReference type="Pfam" id="PF00245">
    <property type="entry name" value="Alk_phosphatase"/>
    <property type="match status" value="1"/>
</dbReference>
<feature type="binding site" evidence="8">
    <location>
        <position position="273"/>
    </location>
    <ligand>
        <name>Zn(2+)</name>
        <dbReference type="ChEBI" id="CHEBI:29105"/>
        <label>2</label>
    </ligand>
</feature>
<evidence type="ECO:0000256" key="10">
    <source>
        <dbReference type="SAM" id="SignalP"/>
    </source>
</evidence>
<dbReference type="InterPro" id="IPR001952">
    <property type="entry name" value="Alkaline_phosphatase"/>
</dbReference>
<comment type="similarity">
    <text evidence="1 9">Belongs to the alkaline phosphatase family.</text>
</comment>
<dbReference type="PRINTS" id="PR00113">
    <property type="entry name" value="ALKPHPHTASE"/>
</dbReference>
<proteinExistence type="inferred from homology"/>
<dbReference type="GO" id="GO:0004035">
    <property type="term" value="F:alkaline phosphatase activity"/>
    <property type="evidence" value="ECO:0007669"/>
    <property type="project" value="TreeGrafter"/>
</dbReference>
<keyword evidence="2" id="KW-0597">Phosphoprotein</keyword>
<dbReference type="PANTHER" id="PTHR11596">
    <property type="entry name" value="ALKALINE PHOSPHATASE"/>
    <property type="match status" value="1"/>
</dbReference>
<evidence type="ECO:0000256" key="4">
    <source>
        <dbReference type="ARBA" id="ARBA00022801"/>
    </source>
</evidence>
<name>A0A7Y0PMV0_9BACI</name>
<protein>
    <submittedName>
        <fullName evidence="11">Alkaline phosphatase</fullName>
    </submittedName>
</protein>
<sequence>MKKLLLVFLSISLGLFLSVQTAGHKPALSKEQKRIPKNVILLIGDGMGIGQMEIARLFEHGTKGRLFIETLPHTAIVHTSSNNNRVTDSAAGGTALALGRKTDNGMIGMTPEGKNEDSILDSFKKAGKKTAIITTNSVTDATPASFTASVNNRWADQEEIAKQQLSNKVDIIMGGGKKYFTRNDKRGIDLIDAYKKAGYDFLTTADQLEKTDAKKILGLFGDAHLNFQLDRNHLKTTEPSLQKMTEKALNVLADEEKGFFAMIEGGRIDHASHSSDITGIWKETIAFDDVVKYCVEWANKRKDTLVVVAADHETMGVSATEAMDINGLKDISASPHYMAQQLSKKKTGNGYTTNSIRKVFKDYAAIDLSKEELKQFQTNTMRNKGQVYLEQQIDWKIGNIIANHYHAGIIQPQIQQLSDTGGHTSNMIVVFAVGTGAEEFHGVLDNTDIPKKIAAIMGYDFPK</sequence>
<evidence type="ECO:0000313" key="11">
    <source>
        <dbReference type="EMBL" id="NMO78408.1"/>
    </source>
</evidence>
<evidence type="ECO:0000256" key="8">
    <source>
        <dbReference type="PIRSR" id="PIRSR601952-2"/>
    </source>
</evidence>
<keyword evidence="6 8" id="KW-0460">Magnesium</keyword>
<keyword evidence="4" id="KW-0378">Hydrolase</keyword>
<evidence type="ECO:0000256" key="3">
    <source>
        <dbReference type="ARBA" id="ARBA00022723"/>
    </source>
</evidence>
<keyword evidence="3 8" id="KW-0479">Metal-binding</keyword>
<feature type="binding site" evidence="8">
    <location>
        <position position="45"/>
    </location>
    <ligand>
        <name>Mg(2+)</name>
        <dbReference type="ChEBI" id="CHEBI:18420"/>
    </ligand>
</feature>
<dbReference type="EMBL" id="JABBPK010000001">
    <property type="protein sequence ID" value="NMO78408.1"/>
    <property type="molecule type" value="Genomic_DNA"/>
</dbReference>
<dbReference type="GO" id="GO:0046872">
    <property type="term" value="F:metal ion binding"/>
    <property type="evidence" value="ECO:0007669"/>
    <property type="project" value="UniProtKB-KW"/>
</dbReference>
<dbReference type="Gene3D" id="1.10.60.40">
    <property type="match status" value="1"/>
</dbReference>
<evidence type="ECO:0000256" key="7">
    <source>
        <dbReference type="PIRSR" id="PIRSR601952-1"/>
    </source>
</evidence>
<feature type="binding site" evidence="8">
    <location>
        <position position="312"/>
    </location>
    <ligand>
        <name>Zn(2+)</name>
        <dbReference type="ChEBI" id="CHEBI:29105"/>
        <label>2</label>
    </ligand>
</feature>
<keyword evidence="5 8" id="KW-0862">Zinc</keyword>
<keyword evidence="12" id="KW-1185">Reference proteome</keyword>
<feature type="binding site" evidence="8">
    <location>
        <position position="264"/>
    </location>
    <ligand>
        <name>Mg(2+)</name>
        <dbReference type="ChEBI" id="CHEBI:18420"/>
    </ligand>
</feature>
<evidence type="ECO:0000256" key="5">
    <source>
        <dbReference type="ARBA" id="ARBA00022833"/>
    </source>
</evidence>
<feature type="binding site" evidence="8">
    <location>
        <position position="269"/>
    </location>
    <ligand>
        <name>Zn(2+)</name>
        <dbReference type="ChEBI" id="CHEBI:29105"/>
        <label>2</label>
    </ligand>
</feature>